<evidence type="ECO:0000313" key="14">
    <source>
        <dbReference type="EMBL" id="MQT11561.1"/>
    </source>
</evidence>
<dbReference type="GO" id="GO:0005886">
    <property type="term" value="C:plasma membrane"/>
    <property type="evidence" value="ECO:0007669"/>
    <property type="project" value="UniProtKB-SubCell"/>
</dbReference>
<dbReference type="GO" id="GO:0015099">
    <property type="term" value="F:nickel cation transmembrane transporter activity"/>
    <property type="evidence" value="ECO:0007669"/>
    <property type="project" value="TreeGrafter"/>
</dbReference>
<comment type="similarity">
    <text evidence="2">Belongs to the CorA metal ion transporter (MIT) (TC 1.A.35) family.</text>
</comment>
<keyword evidence="9 13" id="KW-1133">Transmembrane helix</keyword>
<dbReference type="PANTHER" id="PTHR47685:SF1">
    <property type="entry name" value="MAGNESIUM TRANSPORT PROTEIN CORA"/>
    <property type="match status" value="1"/>
</dbReference>
<evidence type="ECO:0000256" key="13">
    <source>
        <dbReference type="SAM" id="Phobius"/>
    </source>
</evidence>
<dbReference type="SUPFAM" id="SSF143865">
    <property type="entry name" value="CorA soluble domain-like"/>
    <property type="match status" value="1"/>
</dbReference>
<dbReference type="Gene3D" id="1.20.58.340">
    <property type="entry name" value="Magnesium transport protein CorA, transmembrane region"/>
    <property type="match status" value="1"/>
</dbReference>
<comment type="caution">
    <text evidence="14">The sequence shown here is derived from an EMBL/GenBank/DDBJ whole genome shotgun (WGS) entry which is preliminary data.</text>
</comment>
<evidence type="ECO:0000256" key="1">
    <source>
        <dbReference type="ARBA" id="ARBA00004429"/>
    </source>
</evidence>
<evidence type="ECO:0000256" key="10">
    <source>
        <dbReference type="ARBA" id="ARBA00023065"/>
    </source>
</evidence>
<evidence type="ECO:0000256" key="6">
    <source>
        <dbReference type="ARBA" id="ARBA00022519"/>
    </source>
</evidence>
<feature type="transmembrane region" description="Helical" evidence="13">
    <location>
        <begin position="300"/>
        <end position="320"/>
    </location>
</feature>
<name>A0A6A7Y072_9HYPH</name>
<keyword evidence="8" id="KW-0460">Magnesium</keyword>
<evidence type="ECO:0000256" key="11">
    <source>
        <dbReference type="ARBA" id="ARBA00023136"/>
    </source>
</evidence>
<evidence type="ECO:0000313" key="15">
    <source>
        <dbReference type="Proteomes" id="UP000332515"/>
    </source>
</evidence>
<evidence type="ECO:0000256" key="8">
    <source>
        <dbReference type="ARBA" id="ARBA00022842"/>
    </source>
</evidence>
<keyword evidence="10" id="KW-0406">Ion transport</keyword>
<keyword evidence="4" id="KW-0813">Transport</keyword>
<dbReference type="InterPro" id="IPR045861">
    <property type="entry name" value="CorA_cytoplasmic_dom"/>
</dbReference>
<dbReference type="RefSeq" id="WP_153478378.1">
    <property type="nucleotide sequence ID" value="NZ_VWNA01000001.1"/>
</dbReference>
<evidence type="ECO:0000256" key="12">
    <source>
        <dbReference type="ARBA" id="ARBA00034269"/>
    </source>
</evidence>
<dbReference type="FunFam" id="1.20.58.340:FF:000001">
    <property type="entry name" value="Magnesium transport protein CorA"/>
    <property type="match status" value="1"/>
</dbReference>
<dbReference type="PANTHER" id="PTHR47685">
    <property type="entry name" value="MAGNESIUM TRANSPORT PROTEIN CORA"/>
    <property type="match status" value="1"/>
</dbReference>
<accession>A0A6A7Y072</accession>
<feature type="transmembrane region" description="Helical" evidence="13">
    <location>
        <begin position="268"/>
        <end position="288"/>
    </location>
</feature>
<evidence type="ECO:0000256" key="3">
    <source>
        <dbReference type="ARBA" id="ARBA00019439"/>
    </source>
</evidence>
<evidence type="ECO:0000256" key="9">
    <source>
        <dbReference type="ARBA" id="ARBA00022989"/>
    </source>
</evidence>
<dbReference type="InterPro" id="IPR050829">
    <property type="entry name" value="CorA_MIT"/>
</dbReference>
<evidence type="ECO:0000256" key="4">
    <source>
        <dbReference type="ARBA" id="ARBA00022448"/>
    </source>
</evidence>
<organism evidence="14 15">
    <name type="scientific">Segnochrobactrum spirostomi</name>
    <dbReference type="NCBI Taxonomy" id="2608987"/>
    <lineage>
        <taxon>Bacteria</taxon>
        <taxon>Pseudomonadati</taxon>
        <taxon>Pseudomonadota</taxon>
        <taxon>Alphaproteobacteria</taxon>
        <taxon>Hyphomicrobiales</taxon>
        <taxon>Segnochrobactraceae</taxon>
        <taxon>Segnochrobactrum</taxon>
    </lineage>
</organism>
<reference evidence="14 15" key="1">
    <citation type="submission" date="2019-09" db="EMBL/GenBank/DDBJ databases">
        <title>Segnochrobactrum spirostomi gen. nov., sp. nov., isolated from the ciliate Spirostomum cf. yagiui and description of a novel family, Segnochrobactraceae fam. nov. within the order Rhizobiales of the class Alphaproteobacteria.</title>
        <authorList>
            <person name="Akter S."/>
            <person name="Shazib S.U.A."/>
            <person name="Shin M.K."/>
        </authorList>
    </citation>
    <scope>NUCLEOTIDE SEQUENCE [LARGE SCALE GENOMIC DNA]</scope>
    <source>
        <strain evidence="14 15">Sp-1</strain>
    </source>
</reference>
<comment type="subcellular location">
    <subcellularLocation>
        <location evidence="1">Cell inner membrane</location>
        <topology evidence="1">Multi-pass membrane protein</topology>
    </subcellularLocation>
</comment>
<keyword evidence="15" id="KW-1185">Reference proteome</keyword>
<dbReference type="Proteomes" id="UP000332515">
    <property type="component" value="Unassembled WGS sequence"/>
</dbReference>
<dbReference type="InterPro" id="IPR045863">
    <property type="entry name" value="CorA_TM1_TM2"/>
</dbReference>
<dbReference type="AlphaFoldDB" id="A0A6A7Y072"/>
<dbReference type="GO" id="GO:0015095">
    <property type="term" value="F:magnesium ion transmembrane transporter activity"/>
    <property type="evidence" value="ECO:0007669"/>
    <property type="project" value="TreeGrafter"/>
</dbReference>
<sequence length="326" mass="36263">MITYFVPTGTSLQRFQAEGEAVALPLSTLWVDLLTPTVAEDRATEALLGIEVPTPEEMQEIETSSRLYIENGAIYMTATLLCGIAEGRPGTTPVTFILAGDKLATVRYDEPKAFPLAAYRLQKANNTCNNGQAVLLNLLEAVVERAADILEHIAADIDVVSRSVFEMGISDRRGAPDFHDVIRSIGRQGMLNNRVQESLMTLSRTMLFLNQHETEAGFTKVDRDSLKTMTRDLKSLSDHAAALDSKINFLLDAVLGLVNLDQSAIIKIFSVLAVVFMPPTLIASIYGMNFHDMPDLDWKYGYPFSLALMFISAIGTYLFFRWKRWL</sequence>
<keyword evidence="11 13" id="KW-0472">Membrane</keyword>
<proteinExistence type="inferred from homology"/>
<protein>
    <recommendedName>
        <fullName evidence="3">Magnesium transport protein CorA</fullName>
    </recommendedName>
</protein>
<dbReference type="GO" id="GO:0015087">
    <property type="term" value="F:cobalt ion transmembrane transporter activity"/>
    <property type="evidence" value="ECO:0007669"/>
    <property type="project" value="TreeGrafter"/>
</dbReference>
<dbReference type="SUPFAM" id="SSF144083">
    <property type="entry name" value="Magnesium transport protein CorA, transmembrane region"/>
    <property type="match status" value="1"/>
</dbReference>
<dbReference type="EMBL" id="VWNA01000001">
    <property type="protein sequence ID" value="MQT11561.1"/>
    <property type="molecule type" value="Genomic_DNA"/>
</dbReference>
<dbReference type="CDD" id="cd12837">
    <property type="entry name" value="EcCorA-like_u1"/>
    <property type="match status" value="1"/>
</dbReference>
<keyword evidence="6" id="KW-0997">Cell inner membrane</keyword>
<keyword evidence="5" id="KW-1003">Cell membrane</keyword>
<dbReference type="Pfam" id="PF01544">
    <property type="entry name" value="CorA"/>
    <property type="match status" value="1"/>
</dbReference>
<comment type="catalytic activity">
    <reaction evidence="12">
        <text>Mg(2+)(in) = Mg(2+)(out)</text>
        <dbReference type="Rhea" id="RHEA:29827"/>
        <dbReference type="ChEBI" id="CHEBI:18420"/>
    </reaction>
</comment>
<dbReference type="InterPro" id="IPR002523">
    <property type="entry name" value="MgTranspt_CorA/ZnTranspt_ZntB"/>
</dbReference>
<evidence type="ECO:0000256" key="7">
    <source>
        <dbReference type="ARBA" id="ARBA00022692"/>
    </source>
</evidence>
<keyword evidence="7 13" id="KW-0812">Transmembrane</keyword>
<gene>
    <name evidence="14" type="ORF">F0357_02500</name>
</gene>
<evidence type="ECO:0000256" key="2">
    <source>
        <dbReference type="ARBA" id="ARBA00009765"/>
    </source>
</evidence>
<evidence type="ECO:0000256" key="5">
    <source>
        <dbReference type="ARBA" id="ARBA00022475"/>
    </source>
</evidence>